<dbReference type="EMBL" id="JAIXNE010000005">
    <property type="protein sequence ID" value="MCA6077970.1"/>
    <property type="molecule type" value="Genomic_DNA"/>
</dbReference>
<dbReference type="CDD" id="cd15482">
    <property type="entry name" value="Sialidase_non-viral"/>
    <property type="match status" value="1"/>
</dbReference>
<dbReference type="InterPro" id="IPR011042">
    <property type="entry name" value="6-blade_b-propeller_TolB-like"/>
</dbReference>
<comment type="caution">
    <text evidence="1">The sequence shown here is derived from an EMBL/GenBank/DDBJ whole genome shotgun (WGS) entry which is preliminary data.</text>
</comment>
<proteinExistence type="predicted"/>
<accession>A0A9X1HU54</accession>
<dbReference type="SUPFAM" id="SSF48452">
    <property type="entry name" value="TPR-like"/>
    <property type="match status" value="1"/>
</dbReference>
<gene>
    <name evidence="1" type="ORF">LDX50_24050</name>
</gene>
<dbReference type="SUPFAM" id="SSF82171">
    <property type="entry name" value="DPP6 N-terminal domain-like"/>
    <property type="match status" value="1"/>
</dbReference>
<evidence type="ECO:0000313" key="1">
    <source>
        <dbReference type="EMBL" id="MCA6077970.1"/>
    </source>
</evidence>
<name>A0A9X1HU54_9BACT</name>
<dbReference type="SMART" id="SM00028">
    <property type="entry name" value="TPR"/>
    <property type="match status" value="2"/>
</dbReference>
<dbReference type="InterPro" id="IPR011990">
    <property type="entry name" value="TPR-like_helical_dom_sf"/>
</dbReference>
<sequence>MKYLTILLWLFGVNASVGQDWSVINSQARDEMKAGRYESAIALYQDAVALDDQNPETLFGLAEAFRLSFQYENAEINYRKVRNVWADQMPLSIYYYALMLKLGGNFERASGEFTAFITQVGNSGRYPEFLDQAYVEKAGADLALITQDEGRFQVHHLSSPVNSPFNDFSPAFLGEDILILTSGRGKGWTGKKDLKYGEGFMNQYAFRKRSNQWLPFDHSILDMVNSKYHDGNGSFSADFRRYFFTSCGDISVNCRIYVTEQNEQGRWDKPRPLNTAVNYPGYDAKQPSLSVGGDTLLFVSDRPGGKGMNDIWMSVSTGNGRWTNAVNLSHINTGLNELSPRWVTSELIVFSSEGHQNFGGFDFYIADAEGSNMNVVNIGKPFNSSRDDAYSTIHAGHFYWSSNRKGTEGNFDIYFSELPEPESFFTQVFESGPSARRDEVSMEELEKLEMVRKNRLEDPFTYETLPSRQKQLVDEVLRSRRAGRELPSELEYLSTEEREFIIHVANQQQKTKKD</sequence>
<dbReference type="Gene3D" id="1.25.40.10">
    <property type="entry name" value="Tetratricopeptide repeat domain"/>
    <property type="match status" value="1"/>
</dbReference>
<organism evidence="1 2">
    <name type="scientific">Fulvivirga sedimenti</name>
    <dbReference type="NCBI Taxonomy" id="2879465"/>
    <lineage>
        <taxon>Bacteria</taxon>
        <taxon>Pseudomonadati</taxon>
        <taxon>Bacteroidota</taxon>
        <taxon>Cytophagia</taxon>
        <taxon>Cytophagales</taxon>
        <taxon>Fulvivirgaceae</taxon>
        <taxon>Fulvivirga</taxon>
    </lineage>
</organism>
<dbReference type="Gene3D" id="2.120.10.30">
    <property type="entry name" value="TolB, C-terminal domain"/>
    <property type="match status" value="1"/>
</dbReference>
<reference evidence="1" key="1">
    <citation type="submission" date="2021-09" db="EMBL/GenBank/DDBJ databases">
        <title>Fulvivirga sp. isolated from coastal sediment.</title>
        <authorList>
            <person name="Yu H."/>
        </authorList>
    </citation>
    <scope>NUCLEOTIDE SEQUENCE</scope>
    <source>
        <strain evidence="1">1062</strain>
    </source>
</reference>
<keyword evidence="2" id="KW-1185">Reference proteome</keyword>
<protein>
    <submittedName>
        <fullName evidence="1">Tetratricopeptide repeat protein</fullName>
    </submittedName>
</protein>
<dbReference type="Pfam" id="PF13414">
    <property type="entry name" value="TPR_11"/>
    <property type="match status" value="1"/>
</dbReference>
<dbReference type="Proteomes" id="UP001139409">
    <property type="component" value="Unassembled WGS sequence"/>
</dbReference>
<dbReference type="AlphaFoldDB" id="A0A9X1HU54"/>
<dbReference type="InterPro" id="IPR019734">
    <property type="entry name" value="TPR_rpt"/>
</dbReference>
<evidence type="ECO:0000313" key="2">
    <source>
        <dbReference type="Proteomes" id="UP001139409"/>
    </source>
</evidence>
<dbReference type="RefSeq" id="WP_225698832.1">
    <property type="nucleotide sequence ID" value="NZ_JAIXNE010000005.1"/>
</dbReference>